<keyword evidence="2" id="KW-0472">Membrane</keyword>
<dbReference type="Proteomes" id="UP001153069">
    <property type="component" value="Unassembled WGS sequence"/>
</dbReference>
<organism evidence="3 4">
    <name type="scientific">Seminavis robusta</name>
    <dbReference type="NCBI Taxonomy" id="568900"/>
    <lineage>
        <taxon>Eukaryota</taxon>
        <taxon>Sar</taxon>
        <taxon>Stramenopiles</taxon>
        <taxon>Ochrophyta</taxon>
        <taxon>Bacillariophyta</taxon>
        <taxon>Bacillariophyceae</taxon>
        <taxon>Bacillariophycidae</taxon>
        <taxon>Naviculales</taxon>
        <taxon>Naviculaceae</taxon>
        <taxon>Seminavis</taxon>
    </lineage>
</organism>
<feature type="region of interest" description="Disordered" evidence="1">
    <location>
        <begin position="72"/>
        <end position="185"/>
    </location>
</feature>
<evidence type="ECO:0000313" key="4">
    <source>
        <dbReference type="Proteomes" id="UP001153069"/>
    </source>
</evidence>
<dbReference type="PRINTS" id="PR01217">
    <property type="entry name" value="PRICHEXTENSN"/>
</dbReference>
<dbReference type="EMBL" id="CAICTM010000569">
    <property type="protein sequence ID" value="CAB9513084.1"/>
    <property type="molecule type" value="Genomic_DNA"/>
</dbReference>
<feature type="transmembrane region" description="Helical" evidence="2">
    <location>
        <begin position="43"/>
        <end position="60"/>
    </location>
</feature>
<protein>
    <submittedName>
        <fullName evidence="3">Uncharacterized protein</fullName>
    </submittedName>
</protein>
<feature type="compositionally biased region" description="Basic and acidic residues" evidence="1">
    <location>
        <begin position="97"/>
        <end position="111"/>
    </location>
</feature>
<keyword evidence="4" id="KW-1185">Reference proteome</keyword>
<proteinExistence type="predicted"/>
<name>A0A9N8E362_9STRA</name>
<evidence type="ECO:0000256" key="2">
    <source>
        <dbReference type="SAM" id="Phobius"/>
    </source>
</evidence>
<evidence type="ECO:0000313" key="3">
    <source>
        <dbReference type="EMBL" id="CAB9513084.1"/>
    </source>
</evidence>
<feature type="compositionally biased region" description="Polar residues" evidence="1">
    <location>
        <begin position="77"/>
        <end position="88"/>
    </location>
</feature>
<keyword evidence="2" id="KW-0812">Transmembrane</keyword>
<reference evidence="3" key="1">
    <citation type="submission" date="2020-06" db="EMBL/GenBank/DDBJ databases">
        <authorList>
            <consortium name="Plant Systems Biology data submission"/>
        </authorList>
    </citation>
    <scope>NUCLEOTIDE SEQUENCE</scope>
    <source>
        <strain evidence="3">D6</strain>
    </source>
</reference>
<dbReference type="OrthoDB" id="43171at2759"/>
<dbReference type="AlphaFoldDB" id="A0A9N8E362"/>
<keyword evidence="2" id="KW-1133">Transmembrane helix</keyword>
<comment type="caution">
    <text evidence="3">The sequence shown here is derived from an EMBL/GenBank/DDBJ whole genome shotgun (WGS) entry which is preliminary data.</text>
</comment>
<evidence type="ECO:0000256" key="1">
    <source>
        <dbReference type="SAM" id="MobiDB-lite"/>
    </source>
</evidence>
<feature type="compositionally biased region" description="Pro residues" evidence="1">
    <location>
        <begin position="147"/>
        <end position="166"/>
    </location>
</feature>
<accession>A0A9N8E362</accession>
<sequence length="880" mass="99331">MAPRLPKLTKVAKKPVGEEETVALVGTSPTAISNNSGYTSSRWLRLLAIILVGCLALFLWDSLEFDSDKTKGDTEAKLQTGNATTKTGSELPFATDTPDRGGEPKTAEETQKQTPAPTPKSPAPTPKPTPEPTNPPETPKPTNTPETPQPTPKPTSPPETPPPTEPPAADTVGRIPTNNYSPKCKQSCASAATKDDSSLLPKKLTDAKTMQERFREYRNQWIDRLKVDYGEEYYNDLFEPIINGTRQNVGQQLAFTDMNRLPRGDIDYYKNETRTKPGPAWGRMIRKWTLKLLQVQLGMLLAEGQQEEEQHGNNYYCLEECSSNRNMSTPDLYAKFIWANGGHSASAGHGNFHRESYTANLGRDLQPILKEIGLDFQVRNYAMGGTESGEEVALCFTSIFGKDIDSFTWDYGMTDGNEFHKIIMYIYGAARLALLDDDLSHPGNLRHRPSLMVLHTGDGMHPILEQFQNLGLTLLKMDMRYQKDKIMPVLPDMFGKTDAEIAALPPFIRYFKCQERVEAGDPGCDDNKFNMTLCPERTGRNTWHPGWRYHALMGHIMASTLLNVIDDSLQGMVAMEPTTKTESSKEKYDRIVAAIDKLDKEEAQDYENIFAAPVPEDFKRPFDEALWKGNRKEANKEAMKDIFDIDYLVKNFSFCHTGLLPAEIRYRGILTENFDQVGTIMDYNYEMGIMQSKVAAMEHPPDDSDVNATAFIDPHPGRDDQMLLLSIDKEYEFWCEEETMKDHKDHFFISSEQGWRKLVIPNNAESEYYKEFDATKSKGWFFACMASCDWDNCDNGDIRNSIVNETMNGGEFGHMQMELNGVPVTGLKCFNRCCALQHDDSDPAQSFRWTPNADGKYEFRSMISGATKYGFARFSSFVLL</sequence>
<feature type="compositionally biased region" description="Pro residues" evidence="1">
    <location>
        <begin position="116"/>
        <end position="139"/>
    </location>
</feature>
<gene>
    <name evidence="3" type="ORF">SEMRO_570_G168540.1</name>
</gene>